<gene>
    <name evidence="2" type="ORF">UFOPK2975_00329</name>
</gene>
<sequence>MKPTVLLTGGFGNLGGRISAALHIQGDWNIALASRTHTQAPTWAPNAKIINLDLLEKSQIKNACRDISAVIHLAALNDRQALESPIRAEQISGLGTRHLLESAIDSDVERFIFMSTAHVYRSPLEGTITELTPTENRHPYALGRMVGELAVAEFHKREEIIGVRLRCANGFGVPMDPHVNIWHVLVNDLCQQAVSSKQMILQSSGNQQRNFIPISDICSAFLHLLKLDRSKIADGLFNLGGPSSLTVFEMAELIATRCGVVLGFTPSISRPNPSQDENYSGLDYRINKLQATGFFPKDLKANEIDAILRMCAQRNS</sequence>
<dbReference type="EMBL" id="CAFAAG010000013">
    <property type="protein sequence ID" value="CAB4787781.1"/>
    <property type="molecule type" value="Genomic_DNA"/>
</dbReference>
<dbReference type="InterPro" id="IPR036291">
    <property type="entry name" value="NAD(P)-bd_dom_sf"/>
</dbReference>
<evidence type="ECO:0000313" key="2">
    <source>
        <dbReference type="EMBL" id="CAB4787781.1"/>
    </source>
</evidence>
<dbReference type="InterPro" id="IPR050177">
    <property type="entry name" value="Lipid_A_modif_metabolic_enz"/>
</dbReference>
<organism evidence="2">
    <name type="scientific">freshwater metagenome</name>
    <dbReference type="NCBI Taxonomy" id="449393"/>
    <lineage>
        <taxon>unclassified sequences</taxon>
        <taxon>metagenomes</taxon>
        <taxon>ecological metagenomes</taxon>
    </lineage>
</organism>
<feature type="domain" description="NAD-dependent epimerase/dehydratase" evidence="1">
    <location>
        <begin position="5"/>
        <end position="240"/>
    </location>
</feature>
<dbReference type="InterPro" id="IPR001509">
    <property type="entry name" value="Epimerase_deHydtase"/>
</dbReference>
<protein>
    <submittedName>
        <fullName evidence="2">Unannotated protein</fullName>
    </submittedName>
</protein>
<proteinExistence type="predicted"/>
<reference evidence="2" key="1">
    <citation type="submission" date="2020-05" db="EMBL/GenBank/DDBJ databases">
        <authorList>
            <person name="Chiriac C."/>
            <person name="Salcher M."/>
            <person name="Ghai R."/>
            <person name="Kavagutti S V."/>
        </authorList>
    </citation>
    <scope>NUCLEOTIDE SEQUENCE</scope>
</reference>
<dbReference type="PANTHER" id="PTHR43245">
    <property type="entry name" value="BIFUNCTIONAL POLYMYXIN RESISTANCE PROTEIN ARNA"/>
    <property type="match status" value="1"/>
</dbReference>
<evidence type="ECO:0000259" key="1">
    <source>
        <dbReference type="Pfam" id="PF01370"/>
    </source>
</evidence>
<dbReference type="Pfam" id="PF01370">
    <property type="entry name" value="Epimerase"/>
    <property type="match status" value="1"/>
</dbReference>
<dbReference type="PANTHER" id="PTHR43245:SF23">
    <property type="entry name" value="NAD(P)-BINDING DOMAIN-CONTAINING PROTEIN"/>
    <property type="match status" value="1"/>
</dbReference>
<accession>A0A6J6WR93</accession>
<dbReference type="CDD" id="cd08946">
    <property type="entry name" value="SDR_e"/>
    <property type="match status" value="1"/>
</dbReference>
<name>A0A6J6WR93_9ZZZZ</name>
<dbReference type="Gene3D" id="3.40.50.720">
    <property type="entry name" value="NAD(P)-binding Rossmann-like Domain"/>
    <property type="match status" value="1"/>
</dbReference>
<dbReference type="SUPFAM" id="SSF51735">
    <property type="entry name" value="NAD(P)-binding Rossmann-fold domains"/>
    <property type="match status" value="1"/>
</dbReference>
<dbReference type="AlphaFoldDB" id="A0A6J6WR93"/>